<dbReference type="Pfam" id="PF03235">
    <property type="entry name" value="GmrSD_N"/>
    <property type="match status" value="1"/>
</dbReference>
<dbReference type="PANTHER" id="PTHR39639">
    <property type="entry name" value="CHROMOSOME 16, WHOLE GENOME SHOTGUN SEQUENCE"/>
    <property type="match status" value="1"/>
</dbReference>
<evidence type="ECO:0000256" key="1">
    <source>
        <dbReference type="SAM" id="MobiDB-lite"/>
    </source>
</evidence>
<protein>
    <submittedName>
        <fullName evidence="3">DUF262 domain-containing protein</fullName>
    </submittedName>
</protein>
<organism evidence="3 4">
    <name type="scientific">Microbacterium hominis</name>
    <dbReference type="NCBI Taxonomy" id="162426"/>
    <lineage>
        <taxon>Bacteria</taxon>
        <taxon>Bacillati</taxon>
        <taxon>Actinomycetota</taxon>
        <taxon>Actinomycetes</taxon>
        <taxon>Micrococcales</taxon>
        <taxon>Microbacteriaceae</taxon>
        <taxon>Microbacterium</taxon>
    </lineage>
</organism>
<feature type="region of interest" description="Disordered" evidence="1">
    <location>
        <begin position="1"/>
        <end position="34"/>
    </location>
</feature>
<dbReference type="AlphaFoldDB" id="A0A2K9DEY9"/>
<feature type="region of interest" description="Disordered" evidence="1">
    <location>
        <begin position="53"/>
        <end position="74"/>
    </location>
</feature>
<evidence type="ECO:0000259" key="2">
    <source>
        <dbReference type="Pfam" id="PF03235"/>
    </source>
</evidence>
<dbReference type="InterPro" id="IPR004919">
    <property type="entry name" value="GmrSD_N"/>
</dbReference>
<accession>A0A2K9DEY9</accession>
<evidence type="ECO:0000313" key="4">
    <source>
        <dbReference type="Proteomes" id="UP000233276"/>
    </source>
</evidence>
<feature type="compositionally biased region" description="Basic and acidic residues" evidence="1">
    <location>
        <begin position="57"/>
        <end position="69"/>
    </location>
</feature>
<gene>
    <name evidence="3" type="ORF">CXR34_08610</name>
</gene>
<reference evidence="3 4" key="1">
    <citation type="submission" date="2017-12" db="EMBL/GenBank/DDBJ databases">
        <title>Isolation and characterization of estrogens degradatiion strain Microbacterium hominis SJTG1.</title>
        <authorList>
            <person name="Xiong W."/>
            <person name="Yin C."/>
            <person name="Zheng D."/>
            <person name="Liang R."/>
        </authorList>
    </citation>
    <scope>NUCLEOTIDE SEQUENCE [LARGE SCALE GENOMIC DNA]</scope>
    <source>
        <strain evidence="3 4">SJTG1</strain>
    </source>
</reference>
<dbReference type="PANTHER" id="PTHR39639:SF1">
    <property type="entry name" value="DUF262 DOMAIN-CONTAINING PROTEIN"/>
    <property type="match status" value="1"/>
</dbReference>
<proteinExistence type="predicted"/>
<dbReference type="RefSeq" id="WP_016464892.1">
    <property type="nucleotide sequence ID" value="NZ_CP025299.1"/>
</dbReference>
<dbReference type="KEGG" id="mhos:CXR34_08610"/>
<sequence length="264" mass="29112">MSTFDETKHPRGQAANSGQFAAKTNEPPAGTLDDRAARMAAAASLEVELSALRRSRVPSDEDKAREAELRSQIADAYARPSRQRKPISKLSLTPMNRTAQSFIPYDDREDKLELNPPYQRGSVWSLGQRRALIESILRGIPIGAVTINDRWATNGYTGTVGYACVDGKQRIETIRGFFADEFSVPADWFEDNEIADEDEDGEIRFSQLAERGRRRAENWAIPTIQAAVPTVAGEARLYGLLNSGGTAQTEENLRIAQGVAEGEL</sequence>
<feature type="domain" description="GmrSD restriction endonucleases N-terminal" evidence="2">
    <location>
        <begin position="114"/>
        <end position="198"/>
    </location>
</feature>
<name>A0A2K9DEY9_9MICO</name>
<evidence type="ECO:0000313" key="3">
    <source>
        <dbReference type="EMBL" id="AUG29499.1"/>
    </source>
</evidence>
<dbReference type="EMBL" id="CP025299">
    <property type="protein sequence ID" value="AUG29499.1"/>
    <property type="molecule type" value="Genomic_DNA"/>
</dbReference>
<dbReference type="Proteomes" id="UP000233276">
    <property type="component" value="Chromosome"/>
</dbReference>